<evidence type="ECO:0000313" key="3">
    <source>
        <dbReference type="Proteomes" id="UP000799750"/>
    </source>
</evidence>
<protein>
    <recommendedName>
        <fullName evidence="1">Tox-ART-HYD1 domain-containing protein</fullName>
    </recommendedName>
</protein>
<gene>
    <name evidence="2" type="ORF">BU16DRAFT_601105</name>
</gene>
<dbReference type="OrthoDB" id="4743337at2759"/>
<feature type="domain" description="Tox-ART-HYD1" evidence="1">
    <location>
        <begin position="29"/>
        <end position="107"/>
    </location>
</feature>
<accession>A0A6A6Q7Z4</accession>
<evidence type="ECO:0000259" key="1">
    <source>
        <dbReference type="Pfam" id="PF15633"/>
    </source>
</evidence>
<dbReference type="AlphaFoldDB" id="A0A6A6Q7Z4"/>
<dbReference type="Pfam" id="PF15633">
    <property type="entry name" value="Tox-ART-HYD1"/>
    <property type="match status" value="1"/>
</dbReference>
<keyword evidence="3" id="KW-1185">Reference proteome</keyword>
<organism evidence="2 3">
    <name type="scientific">Lophium mytilinum</name>
    <dbReference type="NCBI Taxonomy" id="390894"/>
    <lineage>
        <taxon>Eukaryota</taxon>
        <taxon>Fungi</taxon>
        <taxon>Dikarya</taxon>
        <taxon>Ascomycota</taxon>
        <taxon>Pezizomycotina</taxon>
        <taxon>Dothideomycetes</taxon>
        <taxon>Pleosporomycetidae</taxon>
        <taxon>Mytilinidiales</taxon>
        <taxon>Mytilinidiaceae</taxon>
        <taxon>Lophium</taxon>
    </lineage>
</organism>
<evidence type="ECO:0000313" key="2">
    <source>
        <dbReference type="EMBL" id="KAF2488412.1"/>
    </source>
</evidence>
<sequence>MSSSPIYSIRALYHFHNMANAIIRPPSHLYHYINKAGYGSIIASQKPRASTITGVRNTHYGKGVYFASIIPLDIPILGTYNSIEHIFGSVSVYAVEHMAYYVEIEVDPEWYVADAFDPKHGVVQDIWLAPDWAGEDGELSIQGRIYTHGKTTIGYDLDCIEDQTRAANDYAYCLAQKRSYEVHM</sequence>
<dbReference type="InterPro" id="IPR028920">
    <property type="entry name" value="Tox-ART-HYD1_dom"/>
</dbReference>
<dbReference type="EMBL" id="MU004203">
    <property type="protein sequence ID" value="KAF2488412.1"/>
    <property type="molecule type" value="Genomic_DNA"/>
</dbReference>
<dbReference type="Proteomes" id="UP000799750">
    <property type="component" value="Unassembled WGS sequence"/>
</dbReference>
<name>A0A6A6Q7Z4_9PEZI</name>
<reference evidence="2" key="1">
    <citation type="journal article" date="2020" name="Stud. Mycol.">
        <title>101 Dothideomycetes genomes: a test case for predicting lifestyles and emergence of pathogens.</title>
        <authorList>
            <person name="Haridas S."/>
            <person name="Albert R."/>
            <person name="Binder M."/>
            <person name="Bloem J."/>
            <person name="Labutti K."/>
            <person name="Salamov A."/>
            <person name="Andreopoulos B."/>
            <person name="Baker S."/>
            <person name="Barry K."/>
            <person name="Bills G."/>
            <person name="Bluhm B."/>
            <person name="Cannon C."/>
            <person name="Castanera R."/>
            <person name="Culley D."/>
            <person name="Daum C."/>
            <person name="Ezra D."/>
            <person name="Gonzalez J."/>
            <person name="Henrissat B."/>
            <person name="Kuo A."/>
            <person name="Liang C."/>
            <person name="Lipzen A."/>
            <person name="Lutzoni F."/>
            <person name="Magnuson J."/>
            <person name="Mondo S."/>
            <person name="Nolan M."/>
            <person name="Ohm R."/>
            <person name="Pangilinan J."/>
            <person name="Park H.-J."/>
            <person name="Ramirez L."/>
            <person name="Alfaro M."/>
            <person name="Sun H."/>
            <person name="Tritt A."/>
            <person name="Yoshinaga Y."/>
            <person name="Zwiers L.-H."/>
            <person name="Turgeon B."/>
            <person name="Goodwin S."/>
            <person name="Spatafora J."/>
            <person name="Crous P."/>
            <person name="Grigoriev I."/>
        </authorList>
    </citation>
    <scope>NUCLEOTIDE SEQUENCE</scope>
    <source>
        <strain evidence="2">CBS 269.34</strain>
    </source>
</reference>
<proteinExistence type="predicted"/>